<dbReference type="KEGG" id="ege:EM595_1037"/>
<dbReference type="EMBL" id="LN907827">
    <property type="protein sequence ID" value="CUU23273.1"/>
    <property type="molecule type" value="Genomic_DNA"/>
</dbReference>
<gene>
    <name evidence="1" type="ORF">EM595_1037</name>
</gene>
<reference evidence="2" key="1">
    <citation type="submission" date="2015-11" db="EMBL/GenBank/DDBJ databases">
        <authorList>
            <person name="Blom J."/>
        </authorList>
    </citation>
    <scope>NUCLEOTIDE SEQUENCE [LARGE SCALE GENOMIC DNA]</scope>
</reference>
<evidence type="ECO:0000313" key="1">
    <source>
        <dbReference type="EMBL" id="CUU23273.1"/>
    </source>
</evidence>
<keyword evidence="2" id="KW-1185">Reference proteome</keyword>
<evidence type="ECO:0000313" key="2">
    <source>
        <dbReference type="Proteomes" id="UP000059419"/>
    </source>
</evidence>
<name>A0A0U5KYE5_9GAMM</name>
<accession>A0A0U5KYE5</accession>
<dbReference type="AlphaFoldDB" id="A0A0U5KYE5"/>
<dbReference type="OrthoDB" id="6539477at2"/>
<organism evidence="1 2">
    <name type="scientific">Duffyella gerundensis</name>
    <dbReference type="NCBI Taxonomy" id="1619313"/>
    <lineage>
        <taxon>Bacteria</taxon>
        <taxon>Pseudomonadati</taxon>
        <taxon>Pseudomonadota</taxon>
        <taxon>Gammaproteobacteria</taxon>
        <taxon>Enterobacterales</taxon>
        <taxon>Erwiniaceae</taxon>
        <taxon>Duffyella</taxon>
    </lineage>
</organism>
<dbReference type="PATRIC" id="fig|1619313.3.peg.1078"/>
<dbReference type="RefSeq" id="WP_067428569.1">
    <property type="nucleotide sequence ID" value="NZ_JACSXG010000005.1"/>
</dbReference>
<proteinExistence type="predicted"/>
<sequence length="86" mass="9496">MPTQHLLLASDGNDRIIDADTLEDELVITPPLHTSAGNVIPNTDNHRVAVNKHYCRGKIYAVALDRHAASNEIDDAIDLHHPEPIE</sequence>
<protein>
    <submittedName>
        <fullName evidence="1">Uncharacterized protein</fullName>
    </submittedName>
</protein>
<dbReference type="Proteomes" id="UP000059419">
    <property type="component" value="Chromosome 1"/>
</dbReference>